<evidence type="ECO:0000256" key="4">
    <source>
        <dbReference type="ARBA" id="ARBA00022741"/>
    </source>
</evidence>
<dbReference type="InterPro" id="IPR025777">
    <property type="entry name" value="GMPS_ATP_PPase_dom"/>
</dbReference>
<comment type="caution">
    <text evidence="12">The sequence shown here is derived from an EMBL/GenBank/DDBJ whole genome shotgun (WGS) entry which is preliminary data.</text>
</comment>
<evidence type="ECO:0000256" key="7">
    <source>
        <dbReference type="ARBA" id="ARBA00022840"/>
    </source>
</evidence>
<comment type="pathway">
    <text evidence="2 9">Purine metabolism; GMP biosynthesis; GMP from XMP (L-Gln route): step 1/1.</text>
</comment>
<dbReference type="Pfam" id="PF00117">
    <property type="entry name" value="GATase"/>
    <property type="match status" value="1"/>
</dbReference>
<feature type="active site" evidence="9">
    <location>
        <position position="167"/>
    </location>
</feature>
<keyword evidence="6 9" id="KW-0658">Purine biosynthesis</keyword>
<feature type="domain" description="GMPS ATP-PPase" evidence="11">
    <location>
        <begin position="194"/>
        <end position="391"/>
    </location>
</feature>
<dbReference type="EMBL" id="VTAV01000021">
    <property type="protein sequence ID" value="TYR32176.1"/>
    <property type="molecule type" value="Genomic_DNA"/>
</dbReference>
<dbReference type="Pfam" id="PF00958">
    <property type="entry name" value="GMP_synt_C"/>
    <property type="match status" value="1"/>
</dbReference>
<evidence type="ECO:0000256" key="8">
    <source>
        <dbReference type="ARBA" id="ARBA00022962"/>
    </source>
</evidence>
<dbReference type="InterPro" id="IPR017926">
    <property type="entry name" value="GATASE"/>
</dbReference>
<dbReference type="SUPFAM" id="SSF54810">
    <property type="entry name" value="GMP synthetase C-terminal dimerisation domain"/>
    <property type="match status" value="1"/>
</dbReference>
<dbReference type="RefSeq" id="WP_148921043.1">
    <property type="nucleotide sequence ID" value="NZ_VTAV01000021.1"/>
</dbReference>
<dbReference type="GO" id="GO:0003921">
    <property type="term" value="F:GMP synthase activity"/>
    <property type="evidence" value="ECO:0007669"/>
    <property type="project" value="InterPro"/>
</dbReference>
<dbReference type="PROSITE" id="PS51553">
    <property type="entry name" value="GMPS_ATP_PPASE"/>
    <property type="match status" value="1"/>
</dbReference>
<evidence type="ECO:0000256" key="10">
    <source>
        <dbReference type="PROSITE-ProRule" id="PRU00886"/>
    </source>
</evidence>
<keyword evidence="3 9" id="KW-0436">Ligase</keyword>
<name>A0A5D4GTY3_9SPHI</name>
<dbReference type="NCBIfam" id="TIGR00888">
    <property type="entry name" value="guaA_Nterm"/>
    <property type="match status" value="1"/>
</dbReference>
<dbReference type="InterPro" id="IPR004739">
    <property type="entry name" value="GMP_synth_GATase"/>
</dbReference>
<dbReference type="HAMAP" id="MF_00344">
    <property type="entry name" value="GMP_synthase"/>
    <property type="match status" value="1"/>
</dbReference>
<dbReference type="Gene3D" id="3.30.300.10">
    <property type="match status" value="1"/>
</dbReference>
<dbReference type="Gene3D" id="3.40.50.880">
    <property type="match status" value="1"/>
</dbReference>
<dbReference type="NCBIfam" id="NF000848">
    <property type="entry name" value="PRK00074.1"/>
    <property type="match status" value="1"/>
</dbReference>
<evidence type="ECO:0000313" key="12">
    <source>
        <dbReference type="EMBL" id="TYR32176.1"/>
    </source>
</evidence>
<dbReference type="InterPro" id="IPR022955">
    <property type="entry name" value="GMP_synthase"/>
</dbReference>
<keyword evidence="13" id="KW-1185">Reference proteome</keyword>
<evidence type="ECO:0000256" key="6">
    <source>
        <dbReference type="ARBA" id="ARBA00022755"/>
    </source>
</evidence>
<comment type="function">
    <text evidence="1 9">Catalyzes the synthesis of GMP from XMP.</text>
</comment>
<dbReference type="InterPro" id="IPR022310">
    <property type="entry name" value="NAD/GMP_synthase"/>
</dbReference>
<dbReference type="InterPro" id="IPR014729">
    <property type="entry name" value="Rossmann-like_a/b/a_fold"/>
</dbReference>
<dbReference type="PANTHER" id="PTHR11922:SF2">
    <property type="entry name" value="GMP SYNTHASE [GLUTAMINE-HYDROLYZING]"/>
    <property type="match status" value="1"/>
</dbReference>
<evidence type="ECO:0000256" key="3">
    <source>
        <dbReference type="ARBA" id="ARBA00022598"/>
    </source>
</evidence>
<evidence type="ECO:0000256" key="9">
    <source>
        <dbReference type="HAMAP-Rule" id="MF_00344"/>
    </source>
</evidence>
<dbReference type="PANTHER" id="PTHR11922">
    <property type="entry name" value="GMP SYNTHASE-RELATED"/>
    <property type="match status" value="1"/>
</dbReference>
<gene>
    <name evidence="9 12" type="primary">guaA</name>
    <name evidence="12" type="ORF">FXV77_20175</name>
</gene>
<evidence type="ECO:0000256" key="5">
    <source>
        <dbReference type="ARBA" id="ARBA00022749"/>
    </source>
</evidence>
<dbReference type="SUPFAM" id="SSF52402">
    <property type="entry name" value="Adenine nucleotide alpha hydrolases-like"/>
    <property type="match status" value="1"/>
</dbReference>
<dbReference type="SUPFAM" id="SSF52317">
    <property type="entry name" value="Class I glutamine amidotransferase-like"/>
    <property type="match status" value="1"/>
</dbReference>
<comment type="catalytic activity">
    <reaction evidence="9">
        <text>XMP + L-glutamine + ATP + H2O = GMP + L-glutamate + AMP + diphosphate + 2 H(+)</text>
        <dbReference type="Rhea" id="RHEA:11680"/>
        <dbReference type="ChEBI" id="CHEBI:15377"/>
        <dbReference type="ChEBI" id="CHEBI:15378"/>
        <dbReference type="ChEBI" id="CHEBI:29985"/>
        <dbReference type="ChEBI" id="CHEBI:30616"/>
        <dbReference type="ChEBI" id="CHEBI:33019"/>
        <dbReference type="ChEBI" id="CHEBI:57464"/>
        <dbReference type="ChEBI" id="CHEBI:58115"/>
        <dbReference type="ChEBI" id="CHEBI:58359"/>
        <dbReference type="ChEBI" id="CHEBI:456215"/>
        <dbReference type="EC" id="6.3.5.2"/>
    </reaction>
</comment>
<evidence type="ECO:0000256" key="1">
    <source>
        <dbReference type="ARBA" id="ARBA00002332"/>
    </source>
</evidence>
<dbReference type="InterPro" id="IPR029062">
    <property type="entry name" value="Class_I_gatase-like"/>
</dbReference>
<dbReference type="GO" id="GO:0005524">
    <property type="term" value="F:ATP binding"/>
    <property type="evidence" value="ECO:0007669"/>
    <property type="project" value="UniProtKB-UniRule"/>
</dbReference>
<comment type="subunit">
    <text evidence="9">Homodimer.</text>
</comment>
<dbReference type="Pfam" id="PF02540">
    <property type="entry name" value="NAD_synthase"/>
    <property type="match status" value="1"/>
</dbReference>
<sequence>MSEKIIILDFGSQYTQLIARRVRELNVYCEIHPYNNLPEFDDTVKGVIFSGSPYSVRQEDAPQVDYTNIQNRFPLLAVCYGAQYLAQQSGGEVSPSEIREYGRANLQFVNQESTLLKGVPVQSQVWMSHGDTIKEIPSNFKIIASTDKVRVAAYEIEGTRTYGIQFHPEVTHSTDGQVLLKNFVVDICGCAQDWTPDTFVETTIAELKTQLGDDHVIMALSGGVDSTVAAVLLHQAIGKNLHCIFVDHGLLRKNEYEQVLDSYKNMGLNIKGINAKELFFGRLAGVSEPEQKRKIIGASFIDVFDQASKDIQHELPEGVEAKWLGQGTIYPDVIESISVKGPSATIKSHHNVGGLPDFMKLKVVEPLKALFKDEVRRVGKTLEVDSNILGRHPFPGPGLAIRVLGDITEEKVRILQEADDIYIRNLKEAGWYDKVWQAGTIFLPVQSVGVMGDERTYEHVVALRAVGSLDGMTADWIHLPYDLLAKISNEIINHVKGINRVVYDISSKPPATIEWE</sequence>
<dbReference type="NCBIfam" id="TIGR00884">
    <property type="entry name" value="guaA_Cterm"/>
    <property type="match status" value="1"/>
</dbReference>
<feature type="active site" evidence="9">
    <location>
        <position position="169"/>
    </location>
</feature>
<dbReference type="FunFam" id="3.30.300.10:FF:000002">
    <property type="entry name" value="GMP synthase [glutamine-hydrolyzing]"/>
    <property type="match status" value="1"/>
</dbReference>
<organism evidence="12 13">
    <name type="scientific">Sphingobacterium phlebotomi</name>
    <dbReference type="NCBI Taxonomy" id="2605433"/>
    <lineage>
        <taxon>Bacteria</taxon>
        <taxon>Pseudomonadati</taxon>
        <taxon>Bacteroidota</taxon>
        <taxon>Sphingobacteriia</taxon>
        <taxon>Sphingobacteriales</taxon>
        <taxon>Sphingobacteriaceae</taxon>
        <taxon>Sphingobacterium</taxon>
    </lineage>
</organism>
<keyword evidence="8 9" id="KW-0315">Glutamine amidotransferase</keyword>
<evidence type="ECO:0000256" key="2">
    <source>
        <dbReference type="ARBA" id="ARBA00005153"/>
    </source>
</evidence>
<evidence type="ECO:0000313" key="13">
    <source>
        <dbReference type="Proteomes" id="UP000322362"/>
    </source>
</evidence>
<dbReference type="UniPathway" id="UPA00189">
    <property type="reaction ID" value="UER00296"/>
</dbReference>
<keyword evidence="7 9" id="KW-0067">ATP-binding</keyword>
<keyword evidence="5 9" id="KW-0332">GMP biosynthesis</keyword>
<dbReference type="PROSITE" id="PS51273">
    <property type="entry name" value="GATASE_TYPE_1"/>
    <property type="match status" value="1"/>
</dbReference>
<dbReference type="FunFam" id="3.40.50.620:FF:000001">
    <property type="entry name" value="GMP synthase [glutamine-hydrolyzing]"/>
    <property type="match status" value="1"/>
</dbReference>
<dbReference type="Gene3D" id="3.40.50.620">
    <property type="entry name" value="HUPs"/>
    <property type="match status" value="1"/>
</dbReference>
<dbReference type="CDD" id="cd01997">
    <property type="entry name" value="GMP_synthase_C"/>
    <property type="match status" value="1"/>
</dbReference>
<dbReference type="CDD" id="cd01742">
    <property type="entry name" value="GATase1_GMP_Synthase"/>
    <property type="match status" value="1"/>
</dbReference>
<dbReference type="FunFam" id="3.40.50.880:FF:000001">
    <property type="entry name" value="GMP synthase [glutamine-hydrolyzing]"/>
    <property type="match status" value="1"/>
</dbReference>
<feature type="active site" description="Nucleophile" evidence="9">
    <location>
        <position position="79"/>
    </location>
</feature>
<reference evidence="12 13" key="1">
    <citation type="submission" date="2019-08" db="EMBL/GenBank/DDBJ databases">
        <title>Phlebobacter frassis gen. nov. sp. nov., a new member of family Sphingobacteriaceae isolated from sand fly rearing media.</title>
        <authorList>
            <person name="Kakumanu M.L."/>
            <person name="Marayati B.F."/>
            <person name="Wada-Katsumata A."/>
            <person name="Wasserberg G."/>
            <person name="Schal C."/>
            <person name="Apperson C.S."/>
            <person name="Ponnusamy L."/>
        </authorList>
    </citation>
    <scope>NUCLEOTIDE SEQUENCE [LARGE SCALE GENOMIC DNA]</scope>
    <source>
        <strain evidence="12 13">SSI9</strain>
    </source>
</reference>
<keyword evidence="4 9" id="KW-0547">Nucleotide-binding</keyword>
<protein>
    <recommendedName>
        <fullName evidence="9">GMP synthase [glutamine-hydrolyzing]</fullName>
        <ecNumber evidence="9">6.3.5.2</ecNumber>
    </recommendedName>
    <alternativeName>
        <fullName evidence="9">GMP synthetase</fullName>
    </alternativeName>
    <alternativeName>
        <fullName evidence="9">Glutamine amidotransferase</fullName>
    </alternativeName>
</protein>
<evidence type="ECO:0000259" key="11">
    <source>
        <dbReference type="PROSITE" id="PS51553"/>
    </source>
</evidence>
<dbReference type="EC" id="6.3.5.2" evidence="9"/>
<accession>A0A5D4GTY3</accession>
<proteinExistence type="inferred from homology"/>
<dbReference type="Proteomes" id="UP000322362">
    <property type="component" value="Unassembled WGS sequence"/>
</dbReference>
<dbReference type="GO" id="GO:0005829">
    <property type="term" value="C:cytosol"/>
    <property type="evidence" value="ECO:0007669"/>
    <property type="project" value="TreeGrafter"/>
</dbReference>
<dbReference type="InterPro" id="IPR001674">
    <property type="entry name" value="GMP_synth_C"/>
</dbReference>
<feature type="binding site" evidence="10">
    <location>
        <begin position="221"/>
        <end position="227"/>
    </location>
    <ligand>
        <name>ATP</name>
        <dbReference type="ChEBI" id="CHEBI:30616"/>
    </ligand>
</feature>
<dbReference type="AlphaFoldDB" id="A0A5D4GTY3"/>